<dbReference type="Gene3D" id="1.20.58.1120">
    <property type="match status" value="1"/>
</dbReference>
<evidence type="ECO:0000256" key="14">
    <source>
        <dbReference type="SAM" id="Coils"/>
    </source>
</evidence>
<comment type="subcellular location">
    <subcellularLocation>
        <location evidence="1">Cytoplasm</location>
        <location evidence="1">Cytoskeleton</location>
        <location evidence="1">Cilium axoneme</location>
    </subcellularLocation>
</comment>
<keyword evidence="10" id="KW-0969">Cilium</keyword>
<dbReference type="FunFam" id="1.10.287.2620:FF:000002">
    <property type="entry name" value="Dynein heavy chain 2, axonemal"/>
    <property type="match status" value="1"/>
</dbReference>
<dbReference type="Gene3D" id="3.20.180.20">
    <property type="entry name" value="Dynein heavy chain, N-terminal domain 2"/>
    <property type="match status" value="1"/>
</dbReference>
<dbReference type="Gene3D" id="3.40.50.300">
    <property type="entry name" value="P-loop containing nucleotide triphosphate hydrolases"/>
    <property type="match status" value="2"/>
</dbReference>
<dbReference type="GO" id="GO:0007018">
    <property type="term" value="P:microtubule-based movement"/>
    <property type="evidence" value="ECO:0007669"/>
    <property type="project" value="InterPro"/>
</dbReference>
<keyword evidence="8" id="KW-0243">Dynein</keyword>
<dbReference type="PANTHER" id="PTHR22878">
    <property type="entry name" value="DYNEIN HEAVY CHAIN 6, AXONEMAL-LIKE-RELATED"/>
    <property type="match status" value="1"/>
</dbReference>
<dbReference type="FunFam" id="3.40.50.300:FF:000884">
    <property type="entry name" value="Dynein axonemal heavy chain 10"/>
    <property type="match status" value="1"/>
</dbReference>
<evidence type="ECO:0000256" key="9">
    <source>
        <dbReference type="ARBA" id="ARBA00023054"/>
    </source>
</evidence>
<accession>A0A3P6SH34</accession>
<evidence type="ECO:0000256" key="13">
    <source>
        <dbReference type="ARBA" id="ARBA00023273"/>
    </source>
</evidence>
<dbReference type="GO" id="GO:0005874">
    <property type="term" value="C:microtubule"/>
    <property type="evidence" value="ECO:0007669"/>
    <property type="project" value="UniProtKB-KW"/>
</dbReference>
<name>A0A3P6SH34_DIBLA</name>
<dbReference type="InterPro" id="IPR026983">
    <property type="entry name" value="DHC"/>
</dbReference>
<evidence type="ECO:0008006" key="19">
    <source>
        <dbReference type="Google" id="ProtNLM"/>
    </source>
</evidence>
<dbReference type="GO" id="GO:0045505">
    <property type="term" value="F:dynein intermediate chain binding"/>
    <property type="evidence" value="ECO:0007669"/>
    <property type="project" value="InterPro"/>
</dbReference>
<evidence type="ECO:0000256" key="4">
    <source>
        <dbReference type="ARBA" id="ARBA00022701"/>
    </source>
</evidence>
<dbReference type="Gene3D" id="1.10.287.2620">
    <property type="match status" value="1"/>
</dbReference>
<dbReference type="InterPro" id="IPR042228">
    <property type="entry name" value="Dynein_linker_3"/>
</dbReference>
<evidence type="ECO:0000256" key="6">
    <source>
        <dbReference type="ARBA" id="ARBA00022741"/>
    </source>
</evidence>
<evidence type="ECO:0000256" key="11">
    <source>
        <dbReference type="ARBA" id="ARBA00023175"/>
    </source>
</evidence>
<reference evidence="17 18" key="1">
    <citation type="submission" date="2018-11" db="EMBL/GenBank/DDBJ databases">
        <authorList>
            <consortium name="Pathogen Informatics"/>
        </authorList>
    </citation>
    <scope>NUCLEOTIDE SEQUENCE [LARGE SCALE GENOMIC DNA]</scope>
</reference>
<evidence type="ECO:0000256" key="8">
    <source>
        <dbReference type="ARBA" id="ARBA00023017"/>
    </source>
</evidence>
<dbReference type="InterPro" id="IPR035699">
    <property type="entry name" value="AAA_6"/>
</dbReference>
<keyword evidence="13" id="KW-0966">Cell projection</keyword>
<dbReference type="GO" id="GO:0051959">
    <property type="term" value="F:dynein light intermediate chain binding"/>
    <property type="evidence" value="ECO:0007669"/>
    <property type="project" value="InterPro"/>
</dbReference>
<dbReference type="FunFam" id="3.40.50.300:FF:000063">
    <property type="entry name" value="dynein heavy chain 6, axonemal"/>
    <property type="match status" value="1"/>
</dbReference>
<dbReference type="InterPro" id="IPR043157">
    <property type="entry name" value="Dynein_AAA1S"/>
</dbReference>
<keyword evidence="6" id="KW-0547">Nucleotide-binding</keyword>
<keyword evidence="9 14" id="KW-0175">Coiled coil</keyword>
<evidence type="ECO:0000313" key="18">
    <source>
        <dbReference type="Proteomes" id="UP000281553"/>
    </source>
</evidence>
<dbReference type="PANTHER" id="PTHR22878:SF63">
    <property type="entry name" value="DYNEIN AXONEMAL HEAVY CHAIN 10"/>
    <property type="match status" value="1"/>
</dbReference>
<dbReference type="Pfam" id="PF12774">
    <property type="entry name" value="AAA_6"/>
    <property type="match status" value="1"/>
</dbReference>
<dbReference type="InterPro" id="IPR027417">
    <property type="entry name" value="P-loop_NTPase"/>
</dbReference>
<keyword evidence="18" id="KW-1185">Reference proteome</keyword>
<feature type="coiled-coil region" evidence="14">
    <location>
        <begin position="454"/>
        <end position="481"/>
    </location>
</feature>
<dbReference type="Gene3D" id="1.10.8.710">
    <property type="match status" value="1"/>
</dbReference>
<proteinExistence type="inferred from homology"/>
<keyword evidence="3" id="KW-0963">Cytoplasm</keyword>
<dbReference type="Pfam" id="PF08393">
    <property type="entry name" value="DHC_N2"/>
    <property type="match status" value="1"/>
</dbReference>
<evidence type="ECO:0000256" key="10">
    <source>
        <dbReference type="ARBA" id="ARBA00023069"/>
    </source>
</evidence>
<keyword evidence="7" id="KW-0067">ATP-binding</keyword>
<keyword evidence="11" id="KW-0505">Motor protein</keyword>
<dbReference type="FunFam" id="1.10.8.710:FF:000002">
    <property type="entry name" value="dynein heavy chain 17, axonemal"/>
    <property type="match status" value="1"/>
</dbReference>
<evidence type="ECO:0000256" key="5">
    <source>
        <dbReference type="ARBA" id="ARBA00022737"/>
    </source>
</evidence>
<dbReference type="Gene3D" id="1.20.140.100">
    <property type="entry name" value="Dynein heavy chain, N-terminal domain 2"/>
    <property type="match status" value="2"/>
</dbReference>
<comment type="similarity">
    <text evidence="2">Belongs to the dynein heavy chain family.</text>
</comment>
<dbReference type="GO" id="GO:0005524">
    <property type="term" value="F:ATP binding"/>
    <property type="evidence" value="ECO:0007669"/>
    <property type="project" value="UniProtKB-KW"/>
</dbReference>
<dbReference type="OrthoDB" id="10251809at2759"/>
<feature type="domain" description="Dynein heavy chain hydrolytic ATP-binding dynein motor region" evidence="16">
    <location>
        <begin position="1097"/>
        <end position="1423"/>
    </location>
</feature>
<keyword evidence="5" id="KW-0677">Repeat</keyword>
<keyword evidence="4" id="KW-0493">Microtubule</keyword>
<dbReference type="FunFam" id="1.20.58.1120:FF:000008">
    <property type="entry name" value="Dynein heavy chain 10, axonemal"/>
    <property type="match status" value="1"/>
</dbReference>
<keyword evidence="12" id="KW-0206">Cytoskeleton</keyword>
<dbReference type="Proteomes" id="UP000281553">
    <property type="component" value="Unassembled WGS sequence"/>
</dbReference>
<sequence length="1573" mass="180726">MVIVLLQNAFMFMADERNKLFDDLTLKHASIGRLLTQCEGMLFNSATGKHPKMASMYQYWEKRIFDTIYEMTLRNLNQYLNFLQSAVEPVFSVDLILSGTDVVGNPQPTEFYRLATQDVRDAVKVTRVFIRWQRSTCIFTPAVKTPDHVSLFHFNFFQDISKSQVILSVVQQIDRVYANAAESLKRYQDKFRRYKYLFNTNKVMPISNTALDYCQFSLSVLGQFFAFLTQPCCSPTIRGDSPIEQTSQVEKWMSPGRTIIQIHEKILEFTTKLDEVLENTGDVPMGFYVLRMESLQHSIRCQSVKWVSAHGEHLRDRAHNLLKGLQEMLLHLTAQLRSRPKQLDQLKAVLQTIKYVQDSTLEVEEKLIDIDECHRLLRLHGLSVTAAELEEAGSVSQGWLHLVQLASSTTRHLMPTKQNFVVRIQREVAQFTQKIAAFAERFATCGPGSVGEDLDKGLDLLKQYQEEIQQLEGERHELLSAEKLLDLPISTYAQLTRIFHEMDSLERLYRIYGDQKEERAIWSSTLWNQADFKVLSEGIEGYLRALRRLPKEVRSTPVGCTLGNHMRAFRDSLPLFANLKHEALRPRHWAMLMERTGHKFAGSPENFTLGNIFSMELHRYEATINEVLGIAMKEFSLEKGVVEIEELWQSLLLNVKDYMKGEQNRGLLLSGVDEIMQLLDDNALSLQSMNASRFVRPFLDRVQSLDKSLSLISEVLETWMMVQRKWMYMEGIFVGGDIRTQLPEEAQRFDGYDKKFRQACINNCWALKAFSKPTVAFPRIVVFLIMHETAKEPGVRNCCLRPDRLTDLKYIASGLEACQKSLSHYLQAKRNVFPRFFFISDDELLGVLGSGRHDCAQQHMIKMFDNISHLNFVQGDKNKMYATTMCSTEGEELQFSENVLADGRVENWLTEVEDAMKNSNRRVTKEAVANYRHNKSRILSASINLLLLQLEQFHATDPLNNTLFLLTPSPCRVDWMLDYQGMIIQAASQIWSTWEVEDVFKQMSSGGKLAMKHYGQQLHQQLNEVVARVRGELTKNDRTKLTTMLIIDVHLRDIVDGFIRDSIMEATDFEWESQLRFYWVHSLDDLKVYQCNGLFDYGYEYMGLSGRLVITPLTDRIYLTLTQALSMYMGGAPAGPAGTGKTETVKDLAKALGLFCLVTNCGESMDYRTVGKIFSGLCQCGAWGCFDEFNRIEVSVLSVISTQLKIIQTALMQKASVFRFEDEDIKLKRQVGIFITMNPGYAGRTELPESVKTLFRQVVVVVPDMQLICEIMLFSQGFSSAKILAKKMTTLYKLAEEQLSKQYHYDFGLRALKSVLIMAGNLRRSEPDLSEENLLMRSMRDMNLPKLVYDDVQLFLDLIQDLFPGVQCPRVGYPEFNQAVKEYLRRENYVILPHQVDKVVQLYETMHTRHTTMVVGPTSGGKTVIIQSLCRAQEALGTPTKLFTMNPKDRSVEELYGVLDPNTRDWTDGLLSKIFRDINTITDRKEQMYILFDGDVDALWVENMNSVMDDNRLLTLANGERLRLQAHCALLFEVGDLQYASPATISRCGMVYVEPRDLGYEPFWKRWLARRTD</sequence>
<feature type="domain" description="Dynein heavy chain linker" evidence="15">
    <location>
        <begin position="496"/>
        <end position="927"/>
    </location>
</feature>
<feature type="non-terminal residue" evidence="17">
    <location>
        <position position="1573"/>
    </location>
</feature>
<evidence type="ECO:0000256" key="3">
    <source>
        <dbReference type="ARBA" id="ARBA00022490"/>
    </source>
</evidence>
<dbReference type="FunFam" id="3.20.180.20:FF:000001">
    <property type="entry name" value="Dynein axonemal heavy chain 5"/>
    <property type="match status" value="1"/>
</dbReference>
<protein>
    <recommendedName>
        <fullName evidence="19">AAA+ ATPase domain-containing protein</fullName>
    </recommendedName>
</protein>
<evidence type="ECO:0000313" key="17">
    <source>
        <dbReference type="EMBL" id="VDK75302.1"/>
    </source>
</evidence>
<gene>
    <name evidence="17" type="ORF">DILT_LOCUS2657</name>
</gene>
<evidence type="ECO:0000256" key="12">
    <source>
        <dbReference type="ARBA" id="ARBA00023212"/>
    </source>
</evidence>
<evidence type="ECO:0000256" key="1">
    <source>
        <dbReference type="ARBA" id="ARBA00004430"/>
    </source>
</evidence>
<evidence type="ECO:0000259" key="16">
    <source>
        <dbReference type="Pfam" id="PF12774"/>
    </source>
</evidence>
<organism evidence="17 18">
    <name type="scientific">Dibothriocephalus latus</name>
    <name type="common">Fish tapeworm</name>
    <name type="synonym">Diphyllobothrium latum</name>
    <dbReference type="NCBI Taxonomy" id="60516"/>
    <lineage>
        <taxon>Eukaryota</taxon>
        <taxon>Metazoa</taxon>
        <taxon>Spiralia</taxon>
        <taxon>Lophotrochozoa</taxon>
        <taxon>Platyhelminthes</taxon>
        <taxon>Cestoda</taxon>
        <taxon>Eucestoda</taxon>
        <taxon>Diphyllobothriidea</taxon>
        <taxon>Diphyllobothriidae</taxon>
        <taxon>Dibothriocephalus</taxon>
    </lineage>
</organism>
<dbReference type="EMBL" id="UYRU01042423">
    <property type="protein sequence ID" value="VDK75302.1"/>
    <property type="molecule type" value="Genomic_DNA"/>
</dbReference>
<dbReference type="GO" id="GO:0030286">
    <property type="term" value="C:dynein complex"/>
    <property type="evidence" value="ECO:0007669"/>
    <property type="project" value="UniProtKB-KW"/>
</dbReference>
<dbReference type="SUPFAM" id="SSF52540">
    <property type="entry name" value="P-loop containing nucleoside triphosphate hydrolases"/>
    <property type="match status" value="2"/>
</dbReference>
<evidence type="ECO:0000259" key="15">
    <source>
        <dbReference type="Pfam" id="PF08393"/>
    </source>
</evidence>
<dbReference type="InterPro" id="IPR013602">
    <property type="entry name" value="Dynein_heavy_linker"/>
</dbReference>
<evidence type="ECO:0000256" key="2">
    <source>
        <dbReference type="ARBA" id="ARBA00008887"/>
    </source>
</evidence>
<dbReference type="InterPro" id="IPR042222">
    <property type="entry name" value="Dynein_2_N"/>
</dbReference>
<evidence type="ECO:0000256" key="7">
    <source>
        <dbReference type="ARBA" id="ARBA00022840"/>
    </source>
</evidence>
<dbReference type="GO" id="GO:0005930">
    <property type="term" value="C:axoneme"/>
    <property type="evidence" value="ECO:0007669"/>
    <property type="project" value="UniProtKB-SubCell"/>
</dbReference>